<name>A0A917RXC5_9NOCA</name>
<feature type="region of interest" description="Disordered" evidence="1">
    <location>
        <begin position="457"/>
        <end position="538"/>
    </location>
</feature>
<feature type="compositionally biased region" description="Basic and acidic residues" evidence="1">
    <location>
        <begin position="468"/>
        <end position="480"/>
    </location>
</feature>
<keyword evidence="3" id="KW-1185">Reference proteome</keyword>
<feature type="compositionally biased region" description="Polar residues" evidence="1">
    <location>
        <begin position="333"/>
        <end position="349"/>
    </location>
</feature>
<evidence type="ECO:0000256" key="1">
    <source>
        <dbReference type="SAM" id="MobiDB-lite"/>
    </source>
</evidence>
<organism evidence="2 3">
    <name type="scientific">Nocardia jinanensis</name>
    <dbReference type="NCBI Taxonomy" id="382504"/>
    <lineage>
        <taxon>Bacteria</taxon>
        <taxon>Bacillati</taxon>
        <taxon>Actinomycetota</taxon>
        <taxon>Actinomycetes</taxon>
        <taxon>Mycobacteriales</taxon>
        <taxon>Nocardiaceae</taxon>
        <taxon>Nocardia</taxon>
    </lineage>
</organism>
<reference evidence="2" key="2">
    <citation type="submission" date="2020-09" db="EMBL/GenBank/DDBJ databases">
        <authorList>
            <person name="Sun Q."/>
            <person name="Zhou Y."/>
        </authorList>
    </citation>
    <scope>NUCLEOTIDE SEQUENCE</scope>
    <source>
        <strain evidence="2">CGMCC 4.3508</strain>
    </source>
</reference>
<sequence>MGAGLGVAGGLVGGLGGVAFRGSAKGIVGGLLRQRHSLDIARGMGGSVDRIAFERSGLFMKRIPEMLGGAHLSPWKTYVGLLNTAFTPYYSNMIAGLPDEIMDKWHQYTGYPEIPLIDISEEELSPIPDGMPHIMMPDPARLPKELELNPPVEANYRTLPTAYAGYWKSFGDKPGKLDPPKELNVGDISGEDKARIANYPQKVEKMRARLADLRSKASKVEEVNDQTSQLCDAGRIDFTAVVKALEGFARLDARDMKRIGTLYSEYSQKMSQYSGLPVFQMNPASLSTGVPSEDVYAMVLVDAGYGNAGSILSFYADAFESLGAKTEADKPATEQSAQQPGTTQNTPAANSADPFYNPAASGAQTTPAVRTSPSTVAAPTPWNLTGGAGSGADADRNSFADDSTLGNTGAAGLDAAAGASGISPVAAAAPMTSAASDGMGSALQSMLLPQMMQAMMGRNRQAPQGDPGKARRDDRGRAEDEAALAAAPRPAPAANVPAAQAPGQPVAAPSGDAKTVSTRPDAGPPPGKPLPATAPADKGNVVYTFPDGRTQEVSAVVARALDTAFGNAAGTDARAAYTGTAAEWTDPKRIGRRVDPNELMTGDIGVWEERTALLIAFDDEDTLEAVVDGALVTVAELTQMRDGAGEFGGFVGIFHPPGIEKVADESAATAVPAAPVDPTGPGLVVSA</sequence>
<evidence type="ECO:0000313" key="2">
    <source>
        <dbReference type="EMBL" id="GGL40497.1"/>
    </source>
</evidence>
<accession>A0A917RXC5</accession>
<feature type="compositionally biased region" description="Low complexity" evidence="1">
    <location>
        <begin position="483"/>
        <end position="509"/>
    </location>
</feature>
<reference evidence="2" key="1">
    <citation type="journal article" date="2014" name="Int. J. Syst. Evol. Microbiol.">
        <title>Complete genome sequence of Corynebacterium casei LMG S-19264T (=DSM 44701T), isolated from a smear-ripened cheese.</title>
        <authorList>
            <consortium name="US DOE Joint Genome Institute (JGI-PGF)"/>
            <person name="Walter F."/>
            <person name="Albersmeier A."/>
            <person name="Kalinowski J."/>
            <person name="Ruckert C."/>
        </authorList>
    </citation>
    <scope>NUCLEOTIDE SEQUENCE</scope>
    <source>
        <strain evidence="2">CGMCC 4.3508</strain>
    </source>
</reference>
<gene>
    <name evidence="2" type="ORF">GCM10011588_64050</name>
</gene>
<dbReference type="EMBL" id="BMMH01000026">
    <property type="protein sequence ID" value="GGL40497.1"/>
    <property type="molecule type" value="Genomic_DNA"/>
</dbReference>
<dbReference type="Proteomes" id="UP000638263">
    <property type="component" value="Unassembled WGS sequence"/>
</dbReference>
<feature type="compositionally biased region" description="Polar residues" evidence="1">
    <location>
        <begin position="362"/>
        <end position="377"/>
    </location>
</feature>
<evidence type="ECO:0000313" key="3">
    <source>
        <dbReference type="Proteomes" id="UP000638263"/>
    </source>
</evidence>
<proteinExistence type="predicted"/>
<dbReference type="AlphaFoldDB" id="A0A917RXC5"/>
<feature type="region of interest" description="Disordered" evidence="1">
    <location>
        <begin position="326"/>
        <end position="400"/>
    </location>
</feature>
<comment type="caution">
    <text evidence="2">The sequence shown here is derived from an EMBL/GenBank/DDBJ whole genome shotgun (WGS) entry which is preliminary data.</text>
</comment>
<protein>
    <submittedName>
        <fullName evidence="2">Uncharacterized protein</fullName>
    </submittedName>
</protein>